<feature type="domain" description="DUF1330" evidence="1">
    <location>
        <begin position="6"/>
        <end position="97"/>
    </location>
</feature>
<dbReference type="InterPro" id="IPR010753">
    <property type="entry name" value="DUF1330"/>
</dbReference>
<organism evidence="2">
    <name type="scientific">Vibrio sp. HB236076</name>
    <dbReference type="NCBI Taxonomy" id="3232307"/>
    <lineage>
        <taxon>Bacteria</taxon>
        <taxon>Pseudomonadati</taxon>
        <taxon>Pseudomonadota</taxon>
        <taxon>Gammaproteobacteria</taxon>
        <taxon>Vibrionales</taxon>
        <taxon>Vibrionaceae</taxon>
        <taxon>Vibrio</taxon>
    </lineage>
</organism>
<name>A0AB39HGY3_9VIBR</name>
<dbReference type="EMBL" id="CP162601">
    <property type="protein sequence ID" value="XDK25551.1"/>
    <property type="molecule type" value="Genomic_DNA"/>
</dbReference>
<evidence type="ECO:0000259" key="1">
    <source>
        <dbReference type="Pfam" id="PF07045"/>
    </source>
</evidence>
<proteinExistence type="predicted"/>
<evidence type="ECO:0000313" key="2">
    <source>
        <dbReference type="EMBL" id="XDK25551.1"/>
    </source>
</evidence>
<sequence length="104" mass="11804">MTQKYFSVLEVTPTSQDWLEEYSEVASPRVAHYGGRYIAKTTEHMTLEGNREQPAVRAIIEWPSKQAALNFMQDPLYKPQLDARTQGSVSHHALLEGIDLAEDN</sequence>
<dbReference type="AlphaFoldDB" id="A0AB39HGY3"/>
<dbReference type="Gene3D" id="3.30.70.100">
    <property type="match status" value="1"/>
</dbReference>
<dbReference type="RefSeq" id="WP_306100993.1">
    <property type="nucleotide sequence ID" value="NZ_CP162601.1"/>
</dbReference>
<gene>
    <name evidence="2" type="ORF">AB0763_02580</name>
</gene>
<dbReference type="Pfam" id="PF07045">
    <property type="entry name" value="DUF1330"/>
    <property type="match status" value="1"/>
</dbReference>
<reference evidence="2" key="1">
    <citation type="submission" date="2024-07" db="EMBL/GenBank/DDBJ databases">
        <title>Genome Analysis of a Potential Novel Vibrio Species Secreting pH- and Thermo-stable Alginate Lyase and its Application in Producing Alginate Oligosaccharides.</title>
        <authorList>
            <person name="Huang H."/>
            <person name="Bao K."/>
        </authorList>
    </citation>
    <scope>NUCLEOTIDE SEQUENCE</scope>
    <source>
        <strain evidence="2">HB236076</strain>
    </source>
</reference>
<accession>A0AB39HGY3</accession>
<dbReference type="SUPFAM" id="SSF54909">
    <property type="entry name" value="Dimeric alpha+beta barrel"/>
    <property type="match status" value="1"/>
</dbReference>
<protein>
    <submittedName>
        <fullName evidence="2">DUF1330 domain-containing protein</fullName>
    </submittedName>
</protein>
<dbReference type="InterPro" id="IPR011008">
    <property type="entry name" value="Dimeric_a/b-barrel"/>
</dbReference>
<dbReference type="KEGG" id="vih:AB0763_02580"/>